<dbReference type="EMBL" id="JAGKQQ010000001">
    <property type="protein sequence ID" value="MBP3954740.1"/>
    <property type="molecule type" value="Genomic_DNA"/>
</dbReference>
<name>A0ABS5BN55_9BACT</name>
<dbReference type="NCBIfam" id="TIGR02984">
    <property type="entry name" value="Sig-70_plancto1"/>
    <property type="match status" value="1"/>
</dbReference>
<evidence type="ECO:0000259" key="5">
    <source>
        <dbReference type="Pfam" id="PF08281"/>
    </source>
</evidence>
<accession>A0ABS5BN55</accession>
<keyword evidence="7" id="KW-1185">Reference proteome</keyword>
<dbReference type="InterPro" id="IPR036388">
    <property type="entry name" value="WH-like_DNA-bd_sf"/>
</dbReference>
<evidence type="ECO:0000256" key="1">
    <source>
        <dbReference type="ARBA" id="ARBA00010641"/>
    </source>
</evidence>
<comment type="caution">
    <text evidence="6">The sequence shown here is derived from an EMBL/GenBank/DDBJ whole genome shotgun (WGS) entry which is preliminary data.</text>
</comment>
<dbReference type="InterPro" id="IPR013324">
    <property type="entry name" value="RNA_pol_sigma_r3/r4-like"/>
</dbReference>
<dbReference type="InterPro" id="IPR013249">
    <property type="entry name" value="RNA_pol_sigma70_r4_t2"/>
</dbReference>
<dbReference type="SUPFAM" id="SSF88659">
    <property type="entry name" value="Sigma3 and sigma4 domains of RNA polymerase sigma factors"/>
    <property type="match status" value="1"/>
</dbReference>
<feature type="domain" description="RNA polymerase sigma factor 70 region 4 type 2" evidence="5">
    <location>
        <begin position="119"/>
        <end position="169"/>
    </location>
</feature>
<evidence type="ECO:0000256" key="2">
    <source>
        <dbReference type="ARBA" id="ARBA00023015"/>
    </source>
</evidence>
<keyword evidence="4" id="KW-0804">Transcription</keyword>
<dbReference type="Proteomes" id="UP000676565">
    <property type="component" value="Unassembled WGS sequence"/>
</dbReference>
<dbReference type="Gene3D" id="1.10.10.10">
    <property type="entry name" value="Winged helix-like DNA-binding domain superfamily/Winged helix DNA-binding domain"/>
    <property type="match status" value="1"/>
</dbReference>
<evidence type="ECO:0000313" key="6">
    <source>
        <dbReference type="EMBL" id="MBP3954740.1"/>
    </source>
</evidence>
<proteinExistence type="inferred from homology"/>
<sequence>MGRYRDYLLVLARLHLGARLRAKLDASDIVQQTILQAHTHKTQFRGSSEAEWLGWLRVILANTLAGVVREFETAARDLSRERSLETELEQSSARLECLLAADQSSPSAGATRREDLLHLARALGRLPDDQRIVVELHYLKGLPVADVAAHVGRTRPAVVGLLFRGLKKLRELLREPEEGAA</sequence>
<gene>
    <name evidence="6" type="ORF">J8F10_05505</name>
</gene>
<dbReference type="Pfam" id="PF08281">
    <property type="entry name" value="Sigma70_r4_2"/>
    <property type="match status" value="1"/>
</dbReference>
<reference evidence="6 7" key="1">
    <citation type="submission" date="2021-04" db="EMBL/GenBank/DDBJ databases">
        <authorList>
            <person name="Ivanova A."/>
        </authorList>
    </citation>
    <scope>NUCLEOTIDE SEQUENCE [LARGE SCALE GENOMIC DNA]</scope>
    <source>
        <strain evidence="6 7">G18</strain>
    </source>
</reference>
<organism evidence="6 7">
    <name type="scientific">Gemmata palustris</name>
    <dbReference type="NCBI Taxonomy" id="2822762"/>
    <lineage>
        <taxon>Bacteria</taxon>
        <taxon>Pseudomonadati</taxon>
        <taxon>Planctomycetota</taxon>
        <taxon>Planctomycetia</taxon>
        <taxon>Gemmatales</taxon>
        <taxon>Gemmataceae</taxon>
        <taxon>Gemmata</taxon>
    </lineage>
</organism>
<dbReference type="InterPro" id="IPR039425">
    <property type="entry name" value="RNA_pol_sigma-70-like"/>
</dbReference>
<comment type="similarity">
    <text evidence="1">Belongs to the sigma-70 factor family. ECF subfamily.</text>
</comment>
<protein>
    <submittedName>
        <fullName evidence="6">Sigma-70 family RNA polymerase sigma factor</fullName>
    </submittedName>
</protein>
<dbReference type="Gene3D" id="1.10.1740.10">
    <property type="match status" value="1"/>
</dbReference>
<dbReference type="SUPFAM" id="SSF88946">
    <property type="entry name" value="Sigma2 domain of RNA polymerase sigma factors"/>
    <property type="match status" value="1"/>
</dbReference>
<evidence type="ECO:0000313" key="7">
    <source>
        <dbReference type="Proteomes" id="UP000676565"/>
    </source>
</evidence>
<evidence type="ECO:0000256" key="4">
    <source>
        <dbReference type="ARBA" id="ARBA00023163"/>
    </source>
</evidence>
<dbReference type="PANTHER" id="PTHR43133">
    <property type="entry name" value="RNA POLYMERASE ECF-TYPE SIGMA FACTO"/>
    <property type="match status" value="1"/>
</dbReference>
<dbReference type="InterPro" id="IPR013325">
    <property type="entry name" value="RNA_pol_sigma_r2"/>
</dbReference>
<keyword evidence="2" id="KW-0805">Transcription regulation</keyword>
<keyword evidence="3" id="KW-0731">Sigma factor</keyword>
<evidence type="ECO:0000256" key="3">
    <source>
        <dbReference type="ARBA" id="ARBA00023082"/>
    </source>
</evidence>
<dbReference type="InterPro" id="IPR014284">
    <property type="entry name" value="RNA_pol_sigma-70_dom"/>
</dbReference>
<dbReference type="InterPro" id="IPR014326">
    <property type="entry name" value="RNA_pol_sigma-70_Plancto"/>
</dbReference>
<dbReference type="NCBIfam" id="TIGR02937">
    <property type="entry name" value="sigma70-ECF"/>
    <property type="match status" value="1"/>
</dbReference>
<dbReference type="PANTHER" id="PTHR43133:SF51">
    <property type="entry name" value="RNA POLYMERASE SIGMA FACTOR"/>
    <property type="match status" value="1"/>
</dbReference>